<keyword evidence="4" id="KW-1003">Cell membrane</keyword>
<protein>
    <submittedName>
        <fullName evidence="12">Major facilitator superfamily domain-containing protein</fullName>
    </submittedName>
</protein>
<dbReference type="InterPro" id="IPR020846">
    <property type="entry name" value="MFS_dom"/>
</dbReference>
<feature type="transmembrane region" description="Helical" evidence="10">
    <location>
        <begin position="53"/>
        <end position="77"/>
    </location>
</feature>
<dbReference type="GO" id="GO:0022857">
    <property type="term" value="F:transmembrane transporter activity"/>
    <property type="evidence" value="ECO:0007669"/>
    <property type="project" value="InterPro"/>
</dbReference>
<dbReference type="FunCoup" id="A0A136ITG5">
    <property type="interactions" value="63"/>
</dbReference>
<keyword evidence="7 10" id="KW-0472">Membrane</keyword>
<dbReference type="InterPro" id="IPR011701">
    <property type="entry name" value="MFS"/>
</dbReference>
<dbReference type="PANTHER" id="PTHR23501">
    <property type="entry name" value="MAJOR FACILITATOR SUPERFAMILY"/>
    <property type="match status" value="1"/>
</dbReference>
<keyword evidence="13" id="KW-1185">Reference proteome</keyword>
<dbReference type="PROSITE" id="PS50850">
    <property type="entry name" value="MFS"/>
    <property type="match status" value="1"/>
</dbReference>
<evidence type="ECO:0000259" key="11">
    <source>
        <dbReference type="PROSITE" id="PS50850"/>
    </source>
</evidence>
<evidence type="ECO:0000313" key="13">
    <source>
        <dbReference type="Proteomes" id="UP000070501"/>
    </source>
</evidence>
<feature type="transmembrane region" description="Helical" evidence="10">
    <location>
        <begin position="247"/>
        <end position="268"/>
    </location>
</feature>
<feature type="transmembrane region" description="Helical" evidence="10">
    <location>
        <begin position="482"/>
        <end position="500"/>
    </location>
</feature>
<feature type="domain" description="Major facilitator superfamily (MFS) profile" evidence="11">
    <location>
        <begin position="54"/>
        <end position="542"/>
    </location>
</feature>
<keyword evidence="6 10" id="KW-1133">Transmembrane helix</keyword>
<feature type="transmembrane region" description="Helical" evidence="10">
    <location>
        <begin position="358"/>
        <end position="377"/>
    </location>
</feature>
<evidence type="ECO:0000313" key="12">
    <source>
        <dbReference type="EMBL" id="KXJ88191.1"/>
    </source>
</evidence>
<comment type="subcellular location">
    <subcellularLocation>
        <location evidence="1">Cell membrane</location>
        <topology evidence="1">Multi-pass membrane protein</topology>
    </subcellularLocation>
</comment>
<feature type="transmembrane region" description="Helical" evidence="10">
    <location>
        <begin position="520"/>
        <end position="539"/>
    </location>
</feature>
<feature type="transmembrane region" description="Helical" evidence="10">
    <location>
        <begin position="176"/>
        <end position="195"/>
    </location>
</feature>
<evidence type="ECO:0000256" key="3">
    <source>
        <dbReference type="ARBA" id="ARBA00022448"/>
    </source>
</evidence>
<keyword evidence="8" id="KW-0325">Glycoprotein</keyword>
<evidence type="ECO:0000256" key="10">
    <source>
        <dbReference type="SAM" id="Phobius"/>
    </source>
</evidence>
<accession>A0A136ITG5</accession>
<feature type="region of interest" description="Disordered" evidence="9">
    <location>
        <begin position="1"/>
        <end position="24"/>
    </location>
</feature>
<dbReference type="Proteomes" id="UP000070501">
    <property type="component" value="Unassembled WGS sequence"/>
</dbReference>
<dbReference type="EMBL" id="KQ964259">
    <property type="protein sequence ID" value="KXJ88191.1"/>
    <property type="molecule type" value="Genomic_DNA"/>
</dbReference>
<feature type="transmembrane region" description="Helical" evidence="10">
    <location>
        <begin position="89"/>
        <end position="106"/>
    </location>
</feature>
<evidence type="ECO:0000256" key="5">
    <source>
        <dbReference type="ARBA" id="ARBA00022692"/>
    </source>
</evidence>
<feature type="transmembrane region" description="Helical" evidence="10">
    <location>
        <begin position="118"/>
        <end position="138"/>
    </location>
</feature>
<dbReference type="SUPFAM" id="SSF103473">
    <property type="entry name" value="MFS general substrate transporter"/>
    <property type="match status" value="1"/>
</dbReference>
<feature type="transmembrane region" description="Helical" evidence="10">
    <location>
        <begin position="448"/>
        <end position="470"/>
    </location>
</feature>
<evidence type="ECO:0000256" key="1">
    <source>
        <dbReference type="ARBA" id="ARBA00004651"/>
    </source>
</evidence>
<dbReference type="Gene3D" id="1.20.1250.20">
    <property type="entry name" value="MFS general substrate transporter like domains"/>
    <property type="match status" value="1"/>
</dbReference>
<comment type="similarity">
    <text evidence="2">Belongs to the major facilitator superfamily. TCR/Tet family.</text>
</comment>
<dbReference type="FunFam" id="1.20.1250.20:FF:000489">
    <property type="entry name" value="MFS general substrate transporter"/>
    <property type="match status" value="1"/>
</dbReference>
<dbReference type="FunFam" id="1.20.1250.20:FF:000196">
    <property type="entry name" value="MFS toxin efflux pump (AflT)"/>
    <property type="match status" value="1"/>
</dbReference>
<feature type="transmembrane region" description="Helical" evidence="10">
    <location>
        <begin position="280"/>
        <end position="301"/>
    </location>
</feature>
<dbReference type="InterPro" id="IPR036259">
    <property type="entry name" value="MFS_trans_sf"/>
</dbReference>
<feature type="transmembrane region" description="Helical" evidence="10">
    <location>
        <begin position="207"/>
        <end position="227"/>
    </location>
</feature>
<feature type="transmembrane region" description="Helical" evidence="10">
    <location>
        <begin position="317"/>
        <end position="338"/>
    </location>
</feature>
<gene>
    <name evidence="12" type="ORF">Micbo1qcDRAFT_190010</name>
</gene>
<evidence type="ECO:0000256" key="2">
    <source>
        <dbReference type="ARBA" id="ARBA00007520"/>
    </source>
</evidence>
<dbReference type="AlphaFoldDB" id="A0A136ITG5"/>
<dbReference type="OrthoDB" id="10021397at2759"/>
<keyword evidence="5 10" id="KW-0812">Transmembrane</keyword>
<dbReference type="Pfam" id="PF07690">
    <property type="entry name" value="MFS_1"/>
    <property type="match status" value="1"/>
</dbReference>
<dbReference type="GO" id="GO:0005886">
    <property type="term" value="C:plasma membrane"/>
    <property type="evidence" value="ECO:0007669"/>
    <property type="project" value="UniProtKB-SubCell"/>
</dbReference>
<feature type="transmembrane region" description="Helical" evidence="10">
    <location>
        <begin position="384"/>
        <end position="403"/>
    </location>
</feature>
<evidence type="ECO:0000256" key="8">
    <source>
        <dbReference type="ARBA" id="ARBA00023180"/>
    </source>
</evidence>
<evidence type="ECO:0000256" key="4">
    <source>
        <dbReference type="ARBA" id="ARBA00022475"/>
    </source>
</evidence>
<sequence length="557" mass="59106">MDTAMPSQEKAYEPSAIGKPKGEPALTDNNELTAAKEQADDESQYPGGLRLGLVMLALCLAVFLMSLDNSIISTAIPKITDEFSSLGDIGWYASAYLLTTASLQLIYGRFYSFLPIKLVYLGAIFIFEVGSVLCGAATSSTMLIVGRAIAGVGAAGIFSGSLIILAHSAPLRLRPLYAGLIGGVYGISSVAGPLLGGAFTDHVSWRWCFYINLPIGGGAMAVIAIFFPEPIRKIEATEGLKDRIMSFDPIGTAILIPDVVCLLLALQWGGTTYAWSDGRIIALLVLFAVLLVTWVAVQYFYGDRATVPGRIIRQRSVWSACMFSLCCGAVMFVAVYYLPIWFQVVKGASPTQSGVDNLPLVLGMTVGAILGGAITTTWGQYAPLMVAGASLASVGFGLITTFGPETTSGRWIGYQALAGFGLGMGAQQPLVAVQNVLPLVDVPTGTTLLVFVQMMAGAVFNSVAQSVFYNKLQGYTVEYVPGLDPAIVLGTGATAIQAVIPAEYLDAVRLAYNDALNRVMLIPTVIAAVGVIFGFTMEWRTTTAREPRPAAPRVQSH</sequence>
<evidence type="ECO:0000256" key="7">
    <source>
        <dbReference type="ARBA" id="ARBA00023136"/>
    </source>
</evidence>
<dbReference type="PRINTS" id="PR01036">
    <property type="entry name" value="TCRTETB"/>
</dbReference>
<reference evidence="13" key="1">
    <citation type="submission" date="2016-02" db="EMBL/GenBank/DDBJ databases">
        <title>Draft genome sequence of Microdochium bolleyi, a fungal endophyte of beachgrass.</title>
        <authorList>
            <consortium name="DOE Joint Genome Institute"/>
            <person name="David A.S."/>
            <person name="May G."/>
            <person name="Haridas S."/>
            <person name="Lim J."/>
            <person name="Wang M."/>
            <person name="Labutti K."/>
            <person name="Lipzen A."/>
            <person name="Barry K."/>
            <person name="Grigoriev I.V."/>
        </authorList>
    </citation>
    <scope>NUCLEOTIDE SEQUENCE [LARGE SCALE GENOMIC DNA]</scope>
    <source>
        <strain evidence="13">J235TASD1</strain>
    </source>
</reference>
<dbReference type="Gene3D" id="1.20.1720.10">
    <property type="entry name" value="Multidrug resistance protein D"/>
    <property type="match status" value="1"/>
</dbReference>
<proteinExistence type="inferred from homology"/>
<dbReference type="InParanoid" id="A0A136ITG5"/>
<dbReference type="PANTHER" id="PTHR23501:SF199">
    <property type="entry name" value="MFS EFFLUX TRANSPORTER INPD-RELATED"/>
    <property type="match status" value="1"/>
</dbReference>
<evidence type="ECO:0000256" key="9">
    <source>
        <dbReference type="SAM" id="MobiDB-lite"/>
    </source>
</evidence>
<keyword evidence="3" id="KW-0813">Transport</keyword>
<name>A0A136ITG5_9PEZI</name>
<evidence type="ECO:0000256" key="6">
    <source>
        <dbReference type="ARBA" id="ARBA00022989"/>
    </source>
</evidence>
<organism evidence="12 13">
    <name type="scientific">Microdochium bolleyi</name>
    <dbReference type="NCBI Taxonomy" id="196109"/>
    <lineage>
        <taxon>Eukaryota</taxon>
        <taxon>Fungi</taxon>
        <taxon>Dikarya</taxon>
        <taxon>Ascomycota</taxon>
        <taxon>Pezizomycotina</taxon>
        <taxon>Sordariomycetes</taxon>
        <taxon>Xylariomycetidae</taxon>
        <taxon>Xylariales</taxon>
        <taxon>Microdochiaceae</taxon>
        <taxon>Microdochium</taxon>
    </lineage>
</organism>
<dbReference type="FunFam" id="1.20.1720.10:FF:000012">
    <property type="entry name" value="MFS toxin efflux pump (AflT)"/>
    <property type="match status" value="1"/>
</dbReference>
<feature type="transmembrane region" description="Helical" evidence="10">
    <location>
        <begin position="144"/>
        <end position="164"/>
    </location>
</feature>
<dbReference type="CDD" id="cd17502">
    <property type="entry name" value="MFS_Azr1_MDR_like"/>
    <property type="match status" value="1"/>
</dbReference>